<organism evidence="6 7">
    <name type="scientific">Piscinibacterium candidicorallinum</name>
    <dbReference type="NCBI Taxonomy" id="1793872"/>
    <lineage>
        <taxon>Bacteria</taxon>
        <taxon>Pseudomonadati</taxon>
        <taxon>Pseudomonadota</taxon>
        <taxon>Betaproteobacteria</taxon>
        <taxon>Burkholderiales</taxon>
        <taxon>Piscinibacterium</taxon>
    </lineage>
</organism>
<dbReference type="Gene3D" id="1.10.10.60">
    <property type="entry name" value="Homeodomain-like"/>
    <property type="match status" value="1"/>
</dbReference>
<dbReference type="PANTHER" id="PTHR43280:SF29">
    <property type="entry name" value="ARAC-FAMILY TRANSCRIPTIONAL REGULATOR"/>
    <property type="match status" value="1"/>
</dbReference>
<dbReference type="RefSeq" id="WP_377302535.1">
    <property type="nucleotide sequence ID" value="NZ_CP180191.1"/>
</dbReference>
<keyword evidence="2" id="KW-0238">DNA-binding</keyword>
<keyword evidence="3" id="KW-0804">Transcription</keyword>
<reference evidence="7" key="1">
    <citation type="journal article" date="2019" name="Int. J. Syst. Evol. Microbiol.">
        <title>The Global Catalogue of Microorganisms (GCM) 10K type strain sequencing project: providing services to taxonomists for standard genome sequencing and annotation.</title>
        <authorList>
            <consortium name="The Broad Institute Genomics Platform"/>
            <consortium name="The Broad Institute Genome Sequencing Center for Infectious Disease"/>
            <person name="Wu L."/>
            <person name="Ma J."/>
        </authorList>
    </citation>
    <scope>NUCLEOTIDE SEQUENCE [LARGE SCALE GENOMIC DNA]</scope>
    <source>
        <strain evidence="7">KCTC 52168</strain>
    </source>
</reference>
<keyword evidence="4" id="KW-0472">Membrane</keyword>
<evidence type="ECO:0000256" key="4">
    <source>
        <dbReference type="SAM" id="Phobius"/>
    </source>
</evidence>
<dbReference type="SUPFAM" id="SSF46689">
    <property type="entry name" value="Homeodomain-like"/>
    <property type="match status" value="1"/>
</dbReference>
<accession>A0ABV7H2V0</accession>
<feature type="transmembrane region" description="Helical" evidence="4">
    <location>
        <begin position="38"/>
        <end position="58"/>
    </location>
</feature>
<feature type="domain" description="HTH araC/xylS-type" evidence="5">
    <location>
        <begin position="201"/>
        <end position="303"/>
    </location>
</feature>
<evidence type="ECO:0000313" key="7">
    <source>
        <dbReference type="Proteomes" id="UP001595556"/>
    </source>
</evidence>
<feature type="transmembrane region" description="Helical" evidence="4">
    <location>
        <begin position="151"/>
        <end position="171"/>
    </location>
</feature>
<dbReference type="EMBL" id="JBHRTI010000003">
    <property type="protein sequence ID" value="MFC3146800.1"/>
    <property type="molecule type" value="Genomic_DNA"/>
</dbReference>
<dbReference type="InterPro" id="IPR018060">
    <property type="entry name" value="HTH_AraC"/>
</dbReference>
<dbReference type="PANTHER" id="PTHR43280">
    <property type="entry name" value="ARAC-FAMILY TRANSCRIPTIONAL REGULATOR"/>
    <property type="match status" value="1"/>
</dbReference>
<evidence type="ECO:0000256" key="3">
    <source>
        <dbReference type="ARBA" id="ARBA00023163"/>
    </source>
</evidence>
<keyword evidence="4" id="KW-0812">Transmembrane</keyword>
<keyword evidence="7" id="KW-1185">Reference proteome</keyword>
<evidence type="ECO:0000259" key="5">
    <source>
        <dbReference type="PROSITE" id="PS01124"/>
    </source>
</evidence>
<dbReference type="Proteomes" id="UP001595556">
    <property type="component" value="Unassembled WGS sequence"/>
</dbReference>
<protein>
    <submittedName>
        <fullName evidence="6">Helix-turn-helix domain-containing protein</fullName>
    </submittedName>
</protein>
<gene>
    <name evidence="6" type="ORF">ACFOEN_03995</name>
</gene>
<keyword evidence="1" id="KW-0805">Transcription regulation</keyword>
<proteinExistence type="predicted"/>
<evidence type="ECO:0000313" key="6">
    <source>
        <dbReference type="EMBL" id="MFC3146800.1"/>
    </source>
</evidence>
<feature type="transmembrane region" description="Helical" evidence="4">
    <location>
        <begin position="65"/>
        <end position="82"/>
    </location>
</feature>
<dbReference type="InterPro" id="IPR009057">
    <property type="entry name" value="Homeodomain-like_sf"/>
</dbReference>
<keyword evidence="4" id="KW-1133">Transmembrane helix</keyword>
<comment type="caution">
    <text evidence="6">The sequence shown here is derived from an EMBL/GenBank/DDBJ whole genome shotgun (WGS) entry which is preliminary data.</text>
</comment>
<evidence type="ECO:0000256" key="1">
    <source>
        <dbReference type="ARBA" id="ARBA00023015"/>
    </source>
</evidence>
<dbReference type="PROSITE" id="PS01124">
    <property type="entry name" value="HTH_ARAC_FAMILY_2"/>
    <property type="match status" value="1"/>
</dbReference>
<feature type="transmembrane region" description="Helical" evidence="4">
    <location>
        <begin position="88"/>
        <end position="109"/>
    </location>
</feature>
<name>A0ABV7H2V0_9BURK</name>
<evidence type="ECO:0000256" key="2">
    <source>
        <dbReference type="ARBA" id="ARBA00023125"/>
    </source>
</evidence>
<feature type="transmembrane region" description="Helical" evidence="4">
    <location>
        <begin position="121"/>
        <end position="139"/>
    </location>
</feature>
<sequence length="311" mass="33413">MPLSALLGGVLMLAGLTHTAWQHLGFPALGPLDAPPRAYGAGLFVQSWGFYALLAGVLRPAEGRHWGVWASGALSAVLAGLVSPAWAIPVSLAIGTGYTIHLSVLLYRLRATRRWFRIEGPVLLAFALMGAGVGAAGALTPHVLSWGTFGLIYSVLLTLGFVSTLALLLLIPDLAVKTQEAVSASYAQSSLGKVDVVSVGERLRQLFEDEHLYRDEDLGLAKLARRLDLTPHQLSELLNVRFGEGFSKFVRRHRVAAAQRMLIEEPRASVLSVGLSVGFGAQSSFYAAFKEETGEVPGEYRRKRLAQDAAA</sequence>
<dbReference type="Pfam" id="PF12833">
    <property type="entry name" value="HTH_18"/>
    <property type="match status" value="1"/>
</dbReference>
<dbReference type="SMART" id="SM00342">
    <property type="entry name" value="HTH_ARAC"/>
    <property type="match status" value="1"/>
</dbReference>